<evidence type="ECO:0000256" key="8">
    <source>
        <dbReference type="SAM" id="SignalP"/>
    </source>
</evidence>
<keyword evidence="5 8" id="KW-0732">Signal</keyword>
<evidence type="ECO:0000256" key="1">
    <source>
        <dbReference type="ARBA" id="ARBA00004571"/>
    </source>
</evidence>
<dbReference type="Gene3D" id="2.40.160.60">
    <property type="entry name" value="Outer membrane protein transport protein (OMPP1/FadL/TodX)"/>
    <property type="match status" value="1"/>
</dbReference>
<comment type="similarity">
    <text evidence="2">Belongs to the OmpP1/FadL family.</text>
</comment>
<organism evidence="9 10">
    <name type="scientific">Moritella yayanosii</name>
    <dbReference type="NCBI Taxonomy" id="69539"/>
    <lineage>
        <taxon>Bacteria</taxon>
        <taxon>Pseudomonadati</taxon>
        <taxon>Pseudomonadota</taxon>
        <taxon>Gammaproteobacteria</taxon>
        <taxon>Alteromonadales</taxon>
        <taxon>Moritellaceae</taxon>
        <taxon>Moritella</taxon>
    </lineage>
</organism>
<gene>
    <name evidence="9" type="ORF">MORIYA_2584</name>
</gene>
<dbReference type="SUPFAM" id="SSF56935">
    <property type="entry name" value="Porins"/>
    <property type="match status" value="1"/>
</dbReference>
<dbReference type="AlphaFoldDB" id="A0A330LQB2"/>
<dbReference type="EMBL" id="LS483250">
    <property type="protein sequence ID" value="SQD79060.1"/>
    <property type="molecule type" value="Genomic_DNA"/>
</dbReference>
<dbReference type="Proteomes" id="UP000250163">
    <property type="component" value="Chromosome MORIYA"/>
</dbReference>
<feature type="signal peptide" evidence="8">
    <location>
        <begin position="1"/>
        <end position="21"/>
    </location>
</feature>
<comment type="subcellular location">
    <subcellularLocation>
        <location evidence="1">Cell outer membrane</location>
        <topology evidence="1">Multi-pass membrane protein</topology>
    </subcellularLocation>
</comment>
<evidence type="ECO:0000256" key="6">
    <source>
        <dbReference type="ARBA" id="ARBA00023136"/>
    </source>
</evidence>
<dbReference type="InterPro" id="IPR005017">
    <property type="entry name" value="OMPP1/FadL/TodX"/>
</dbReference>
<keyword evidence="6" id="KW-0472">Membrane</keyword>
<dbReference type="GO" id="GO:0015483">
    <property type="term" value="F:long-chain fatty acid transporting porin activity"/>
    <property type="evidence" value="ECO:0007669"/>
    <property type="project" value="TreeGrafter"/>
</dbReference>
<evidence type="ECO:0000256" key="4">
    <source>
        <dbReference type="ARBA" id="ARBA00022692"/>
    </source>
</evidence>
<protein>
    <submittedName>
        <fullName evidence="9">Putative long-chain fatty acid transport protein</fullName>
    </submittedName>
</protein>
<dbReference type="GO" id="GO:0009279">
    <property type="term" value="C:cell outer membrane"/>
    <property type="evidence" value="ECO:0007669"/>
    <property type="project" value="UniProtKB-SubCell"/>
</dbReference>
<dbReference type="PANTHER" id="PTHR35093:SF8">
    <property type="entry name" value="OUTER MEMBRANE PROTEIN NMB0088-RELATED"/>
    <property type="match status" value="1"/>
</dbReference>
<feature type="chain" id="PRO_5016306107" evidence="8">
    <location>
        <begin position="22"/>
        <end position="420"/>
    </location>
</feature>
<keyword evidence="10" id="KW-1185">Reference proteome</keyword>
<reference evidence="10" key="1">
    <citation type="submission" date="2018-05" db="EMBL/GenBank/DDBJ databases">
        <authorList>
            <person name="Cea G.-C."/>
            <person name="William W."/>
        </authorList>
    </citation>
    <scope>NUCLEOTIDE SEQUENCE [LARGE SCALE GENOMIC DNA]</scope>
    <source>
        <strain evidence="10">DB21MT 5</strain>
    </source>
</reference>
<keyword evidence="7" id="KW-0998">Cell outer membrane</keyword>
<evidence type="ECO:0000313" key="9">
    <source>
        <dbReference type="EMBL" id="SQD79060.1"/>
    </source>
</evidence>
<dbReference type="KEGG" id="mya:MORIYA_2584"/>
<evidence type="ECO:0000256" key="7">
    <source>
        <dbReference type="ARBA" id="ARBA00023237"/>
    </source>
</evidence>
<evidence type="ECO:0000256" key="2">
    <source>
        <dbReference type="ARBA" id="ARBA00008163"/>
    </source>
</evidence>
<sequence length="420" mass="45515">MRINNVAFVVLTLLTVSQVNAAGFQVNEHSASGLGRAFAGEAAIGDDATSLARNPALMATFDRAQLSVVGTYVAPDVNITGYDDVAPGVYSTTAAKNSAHNVAPAAVVPAMYYIQPINNQWAFGLAMYSNFGTGTEYADDYINNTAAGTTNIATATFNPNLSYRINEQFSIGVGVSAIYSSAELKRSMPDPNSPNAPHINVTDMDGDGINFSWNVGALYEVNDNHRFGISYKHSSKMELEGTFSGKHATTGASVTDNIDGTMDNTLPAILELSGYHKLTNQFAISYSWQYTTWSDFDDIVAHDSEGREVLRKNENFNNSNRYSVGTEYYATESLTLRAGYAYDEQAADSTLSIPDSARQWYTAGMTYKATKSLSFNLAAAFVAGKEVTFTDEVPPESGKDKTFTSEGDAWLYSAQLNYSF</sequence>
<evidence type="ECO:0000313" key="10">
    <source>
        <dbReference type="Proteomes" id="UP000250163"/>
    </source>
</evidence>
<evidence type="ECO:0000256" key="5">
    <source>
        <dbReference type="ARBA" id="ARBA00022729"/>
    </source>
</evidence>
<name>A0A330LQB2_9GAMM</name>
<dbReference type="Pfam" id="PF03349">
    <property type="entry name" value="Toluene_X"/>
    <property type="match status" value="1"/>
</dbReference>
<evidence type="ECO:0000256" key="3">
    <source>
        <dbReference type="ARBA" id="ARBA00022452"/>
    </source>
</evidence>
<proteinExistence type="inferred from homology"/>
<dbReference type="PANTHER" id="PTHR35093">
    <property type="entry name" value="OUTER MEMBRANE PROTEIN NMB0088-RELATED"/>
    <property type="match status" value="1"/>
</dbReference>
<keyword evidence="4" id="KW-0812">Transmembrane</keyword>
<dbReference type="RefSeq" id="WP_112715509.1">
    <property type="nucleotide sequence ID" value="NZ_LS483250.1"/>
</dbReference>
<keyword evidence="3" id="KW-1134">Transmembrane beta strand</keyword>
<accession>A0A330LQB2</accession>
<dbReference type="OrthoDB" id="19849at2"/>